<dbReference type="Gene3D" id="1.20.58.60">
    <property type="match status" value="1"/>
</dbReference>
<gene>
    <name evidence="3" type="ORF">PACLA_8A008826</name>
</gene>
<keyword evidence="1" id="KW-0344">Guanine-nucleotide releasing factor</keyword>
<dbReference type="InterPro" id="IPR002017">
    <property type="entry name" value="Spectrin_repeat"/>
</dbReference>
<keyword evidence="4" id="KW-1185">Reference proteome</keyword>
<dbReference type="CDD" id="cd00176">
    <property type="entry name" value="SPEC"/>
    <property type="match status" value="1"/>
</dbReference>
<dbReference type="Pfam" id="PF13716">
    <property type="entry name" value="CRAL_TRIO_2"/>
    <property type="match status" value="1"/>
</dbReference>
<dbReference type="SUPFAM" id="SSF46966">
    <property type="entry name" value="Spectrin repeat"/>
    <property type="match status" value="1"/>
</dbReference>
<sequence length="581" mass="65711">GLDKTGSPLIIFPPCNEFGDINDTDIEKIFHYLVQRFGSEERKKGFTAIIDRRSEKWAAVKLVLNRLNILFTATIQNAYVIKPQGFFQKYSESNFKASLEYSFEVVILNDVGSLYNYVDKTELTPCLGGTLNYDHQDWVQHRTAIDRFSETCRSIASRLVTLKQIFDKTDLSISDNQETEHVLDVHGQMWFDVRDDINNAQMIGNTQLKCMKGADSTDQDTFSLLPISQTSVQDLQALVDIISRVRDKFEQVWERHQSCVLQSLQFTFFEREFVDVKNLFMVAHTKLSNMKELGDSVSSAAKLKKDTETFKEETKDAVENLTELCERGEEMIKNDHCHSHSIEAKCSELQDIHNDLNKKFDERKHNLDKSIEVHESLQQVTKWCNAGVDILASQPLDRFQSAEGAEKALKEIDEFLKKPQGVNLGKLNRMEKTAKELGDEGLLEQVRMTLARISEVTDMMSNREASFKKMVTKRPVQQVAPVAPPTTQTSPQLKSPLASKRKEGTSPLLNLKKDNKSPKLASPTAQRRPISIIITPEPGSPNPSARTPTGDRPRSGSLNSPRASNNMDVEDDAAALKKRAQ</sequence>
<accession>A0A6S7JWF2</accession>
<dbReference type="OrthoDB" id="10004999at2759"/>
<dbReference type="GO" id="GO:0005085">
    <property type="term" value="F:guanyl-nucleotide exchange factor activity"/>
    <property type="evidence" value="ECO:0007669"/>
    <property type="project" value="UniProtKB-KW"/>
</dbReference>
<dbReference type="Proteomes" id="UP001152795">
    <property type="component" value="Unassembled WGS sequence"/>
</dbReference>
<dbReference type="Pfam" id="PF00435">
    <property type="entry name" value="Spectrin"/>
    <property type="match status" value="1"/>
</dbReference>
<evidence type="ECO:0000313" key="4">
    <source>
        <dbReference type="Proteomes" id="UP001152795"/>
    </source>
</evidence>
<organism evidence="3 4">
    <name type="scientific">Paramuricea clavata</name>
    <name type="common">Red gorgonian</name>
    <name type="synonym">Violescent sea-whip</name>
    <dbReference type="NCBI Taxonomy" id="317549"/>
    <lineage>
        <taxon>Eukaryota</taxon>
        <taxon>Metazoa</taxon>
        <taxon>Cnidaria</taxon>
        <taxon>Anthozoa</taxon>
        <taxon>Octocorallia</taxon>
        <taxon>Malacalcyonacea</taxon>
        <taxon>Plexauridae</taxon>
        <taxon>Paramuricea</taxon>
    </lineage>
</organism>
<dbReference type="SMART" id="SM00150">
    <property type="entry name" value="SPEC"/>
    <property type="match status" value="1"/>
</dbReference>
<evidence type="ECO:0000256" key="2">
    <source>
        <dbReference type="SAM" id="MobiDB-lite"/>
    </source>
</evidence>
<dbReference type="Pfam" id="PF23289">
    <property type="entry name" value="Spectrin_5"/>
    <property type="match status" value="1"/>
</dbReference>
<dbReference type="AlphaFoldDB" id="A0A6S7JWF2"/>
<dbReference type="EMBL" id="CACRXK020008256">
    <property type="protein sequence ID" value="CAB4014328.1"/>
    <property type="molecule type" value="Genomic_DNA"/>
</dbReference>
<feature type="non-terminal residue" evidence="3">
    <location>
        <position position="581"/>
    </location>
</feature>
<feature type="region of interest" description="Disordered" evidence="2">
    <location>
        <begin position="472"/>
        <end position="581"/>
    </location>
</feature>
<dbReference type="InterPro" id="IPR056466">
    <property type="entry name" value="Spectrin_DBS"/>
</dbReference>
<dbReference type="InterPro" id="IPR001251">
    <property type="entry name" value="CRAL-TRIO_dom"/>
</dbReference>
<dbReference type="InterPro" id="IPR018159">
    <property type="entry name" value="Spectrin/alpha-actinin"/>
</dbReference>
<feature type="compositionally biased region" description="Polar residues" evidence="2">
    <location>
        <begin position="556"/>
        <end position="567"/>
    </location>
</feature>
<protein>
    <submittedName>
        <fullName evidence="3">Guanine nucleotide exchange factor DBS-like isoform X1</fullName>
    </submittedName>
</protein>
<proteinExistence type="predicted"/>
<dbReference type="PANTHER" id="PTHR22826">
    <property type="entry name" value="RHO GUANINE EXCHANGE FACTOR-RELATED"/>
    <property type="match status" value="1"/>
</dbReference>
<feature type="compositionally biased region" description="Low complexity" evidence="2">
    <location>
        <begin position="475"/>
        <end position="489"/>
    </location>
</feature>
<dbReference type="PANTHER" id="PTHR22826:SF211">
    <property type="entry name" value="LD43457P"/>
    <property type="match status" value="1"/>
</dbReference>
<reference evidence="3" key="1">
    <citation type="submission" date="2020-04" db="EMBL/GenBank/DDBJ databases">
        <authorList>
            <person name="Alioto T."/>
            <person name="Alioto T."/>
            <person name="Gomez Garrido J."/>
        </authorList>
    </citation>
    <scope>NUCLEOTIDE SEQUENCE</scope>
    <source>
        <strain evidence="3">A484AB</strain>
    </source>
</reference>
<evidence type="ECO:0000256" key="1">
    <source>
        <dbReference type="ARBA" id="ARBA00022658"/>
    </source>
</evidence>
<evidence type="ECO:0000313" key="3">
    <source>
        <dbReference type="EMBL" id="CAB4014328.1"/>
    </source>
</evidence>
<dbReference type="GO" id="GO:0005737">
    <property type="term" value="C:cytoplasm"/>
    <property type="evidence" value="ECO:0007669"/>
    <property type="project" value="TreeGrafter"/>
</dbReference>
<dbReference type="InterPro" id="IPR051336">
    <property type="entry name" value="RhoGEF_Guanine_NuclExch_SF"/>
</dbReference>
<feature type="non-terminal residue" evidence="3">
    <location>
        <position position="1"/>
    </location>
</feature>
<dbReference type="PROSITE" id="PS50191">
    <property type="entry name" value="CRAL_TRIO"/>
    <property type="match status" value="1"/>
</dbReference>
<comment type="caution">
    <text evidence="3">The sequence shown here is derived from an EMBL/GenBank/DDBJ whole genome shotgun (WGS) entry which is preliminary data.</text>
</comment>
<name>A0A6S7JWF2_PARCT</name>